<dbReference type="SMART" id="SM00854">
    <property type="entry name" value="PGA_cap"/>
    <property type="match status" value="1"/>
</dbReference>
<evidence type="ECO:0000313" key="3">
    <source>
        <dbReference type="EMBL" id="MPL81772.1"/>
    </source>
</evidence>
<proteinExistence type="inferred from homology"/>
<comment type="caution">
    <text evidence="3">The sequence shown here is derived from an EMBL/GenBank/DDBJ whole genome shotgun (WGS) entry which is preliminary data.</text>
</comment>
<dbReference type="PANTHER" id="PTHR33393:SF11">
    <property type="entry name" value="POLYGLUTAMINE SYNTHESIS ACCESSORY PROTEIN RV0574C-RELATED"/>
    <property type="match status" value="1"/>
</dbReference>
<dbReference type="SUPFAM" id="SSF56300">
    <property type="entry name" value="Metallo-dependent phosphatases"/>
    <property type="match status" value="1"/>
</dbReference>
<gene>
    <name evidence="3" type="ORF">SDC9_27702</name>
</gene>
<dbReference type="EMBL" id="VSSQ01000154">
    <property type="protein sequence ID" value="MPL81772.1"/>
    <property type="molecule type" value="Genomic_DNA"/>
</dbReference>
<reference evidence="3" key="1">
    <citation type="submission" date="2019-08" db="EMBL/GenBank/DDBJ databases">
        <authorList>
            <person name="Kucharzyk K."/>
            <person name="Murdoch R.W."/>
            <person name="Higgins S."/>
            <person name="Loffler F."/>
        </authorList>
    </citation>
    <scope>NUCLEOTIDE SEQUENCE</scope>
</reference>
<dbReference type="Pfam" id="PF09587">
    <property type="entry name" value="PGA_cap"/>
    <property type="match status" value="1"/>
</dbReference>
<dbReference type="InterPro" id="IPR029052">
    <property type="entry name" value="Metallo-depent_PP-like"/>
</dbReference>
<dbReference type="AlphaFoldDB" id="A0A644USJ8"/>
<dbReference type="Gene3D" id="3.60.21.10">
    <property type="match status" value="1"/>
</dbReference>
<dbReference type="InterPro" id="IPR052169">
    <property type="entry name" value="CW_Biosynth-Accessory"/>
</dbReference>
<dbReference type="InterPro" id="IPR019079">
    <property type="entry name" value="Capsule_synth_CapA"/>
</dbReference>
<name>A0A644USJ8_9ZZZZ</name>
<sequence>MSINLCSVGDVMLGENVHHFSRGIITKFSNDYTSVLSPKAYETLSEADILIFNMESGFAPDDHFLKRNIINGVYLAPEGATAIFRKIDAIKIANVANNHFSQHGKQSAGYSFQLLEKEGIFVTGRDNTPLVLEMKGKVLKIWGVSLINDKNYCGQYFLSSYKDLIRDLDLSLKAGNEIRVISIHWGDEYLTIENEQQRALAMELSEAGFDYILGHHPHVIQPLVKLNETWTVFSHGNFIFDQNFSKLTQTGLIFNINLSDNEPKLLFSHQKEYLVEQVVATSPEALNHYCKRRFHPRKPLIMRFRMKLELVVHFYELNRSVIIIFIKRLLRKSSNRRNGEN</sequence>
<comment type="similarity">
    <text evidence="1">Belongs to the CapA family.</text>
</comment>
<organism evidence="3">
    <name type="scientific">bioreactor metagenome</name>
    <dbReference type="NCBI Taxonomy" id="1076179"/>
    <lineage>
        <taxon>unclassified sequences</taxon>
        <taxon>metagenomes</taxon>
        <taxon>ecological metagenomes</taxon>
    </lineage>
</organism>
<evidence type="ECO:0000256" key="1">
    <source>
        <dbReference type="ARBA" id="ARBA00005662"/>
    </source>
</evidence>
<dbReference type="PANTHER" id="PTHR33393">
    <property type="entry name" value="POLYGLUTAMINE SYNTHESIS ACCESSORY PROTEIN RV0574C-RELATED"/>
    <property type="match status" value="1"/>
</dbReference>
<protein>
    <recommendedName>
        <fullName evidence="2">Capsule synthesis protein CapA domain-containing protein</fullName>
    </recommendedName>
</protein>
<feature type="domain" description="Capsule synthesis protein CapA" evidence="2">
    <location>
        <begin position="4"/>
        <end position="242"/>
    </location>
</feature>
<evidence type="ECO:0000259" key="2">
    <source>
        <dbReference type="SMART" id="SM00854"/>
    </source>
</evidence>
<accession>A0A644USJ8</accession>